<evidence type="ECO:0000313" key="4">
    <source>
        <dbReference type="Proteomes" id="UP000262073"/>
    </source>
</evidence>
<dbReference type="AlphaFoldDB" id="A0A346NPR2"/>
<dbReference type="Gene3D" id="3.30.450.90">
    <property type="match status" value="1"/>
</dbReference>
<dbReference type="Gene3D" id="3.40.50.300">
    <property type="entry name" value="P-loop containing nucleotide triphosphate hydrolases"/>
    <property type="match status" value="1"/>
</dbReference>
<dbReference type="Pfam" id="PF00437">
    <property type="entry name" value="T2SSE"/>
    <property type="match status" value="1"/>
</dbReference>
<organism evidence="3 4">
    <name type="scientific">Salinimonas sediminis</name>
    <dbReference type="NCBI Taxonomy" id="2303538"/>
    <lineage>
        <taxon>Bacteria</taxon>
        <taxon>Pseudomonadati</taxon>
        <taxon>Pseudomonadota</taxon>
        <taxon>Gammaproteobacteria</taxon>
        <taxon>Alteromonadales</taxon>
        <taxon>Alteromonadaceae</taxon>
        <taxon>Alteromonas/Salinimonas group</taxon>
        <taxon>Salinimonas</taxon>
    </lineage>
</organism>
<accession>A0A346NPR2</accession>
<dbReference type="Proteomes" id="UP000262073">
    <property type="component" value="Chromosome"/>
</dbReference>
<dbReference type="InterPro" id="IPR001482">
    <property type="entry name" value="T2SS/T4SS_dom"/>
</dbReference>
<comment type="similarity">
    <text evidence="1">Belongs to the GSP E family.</text>
</comment>
<reference evidence="3 4" key="1">
    <citation type="submission" date="2018-08" db="EMBL/GenBank/DDBJ databases">
        <title>Salinimonas sediminis sp. nov., a piezophilic bacterium isolated from a deep-sea sediment sample from the New Britain Trench.</title>
        <authorList>
            <person name="Cao J."/>
        </authorList>
    </citation>
    <scope>NUCLEOTIDE SEQUENCE [LARGE SCALE GENOMIC DNA]</scope>
    <source>
        <strain evidence="3 4">N102</strain>
    </source>
</reference>
<proteinExistence type="inferred from homology"/>
<dbReference type="CDD" id="cd01131">
    <property type="entry name" value="PilT"/>
    <property type="match status" value="1"/>
</dbReference>
<dbReference type="GO" id="GO:0016887">
    <property type="term" value="F:ATP hydrolysis activity"/>
    <property type="evidence" value="ECO:0007669"/>
    <property type="project" value="InterPro"/>
</dbReference>
<dbReference type="GO" id="GO:0005524">
    <property type="term" value="F:ATP binding"/>
    <property type="evidence" value="ECO:0007669"/>
    <property type="project" value="InterPro"/>
</dbReference>
<dbReference type="KEGG" id="salm:D0Y50_14840"/>
<feature type="domain" description="Bacterial type II secretion system protein E" evidence="2">
    <location>
        <begin position="21"/>
        <end position="286"/>
    </location>
</feature>
<dbReference type="EMBL" id="CP031769">
    <property type="protein sequence ID" value="AXR07519.1"/>
    <property type="molecule type" value="Genomic_DNA"/>
</dbReference>
<sequence>MPQLSPSINKTVSKEYTVLIDFLRQATDLGASDIFITAGFPVSAKINGELTSLSEDKLSAFQAKELVHSVMEARYIEELTTQKEANFAVGISGLGRFRCSAFWQRDSVGMVIRRIVTEIPKVDDLGLPAILKDVIMAKRGLILMVGATGTGKSTSLAALIDHRNHNSKGHILTIEDPIEFIHRHGQCVVTQREVGIDTHSFDEALKSSLRQAPDVILLGEIRSMETMEYAMSFADTGHLCVATLHANNANQAIERIMHLAPKELHNKLLFDLSLNLRAIVAQQLVPTKQGGRKAAIEVLLNSPFVSELIQNNRIGELKNAMKKSRESGMQTFDMALYTLYQQGDIELEQALHHADSPNDLRLMVKLDTNEGSDLGSLSNVSIDMD</sequence>
<dbReference type="SUPFAM" id="SSF52540">
    <property type="entry name" value="P-loop containing nucleoside triphosphate hydrolases"/>
    <property type="match status" value="1"/>
</dbReference>
<dbReference type="NCBIfam" id="TIGR01420">
    <property type="entry name" value="pilT_fam"/>
    <property type="match status" value="1"/>
</dbReference>
<evidence type="ECO:0000259" key="2">
    <source>
        <dbReference type="Pfam" id="PF00437"/>
    </source>
</evidence>
<dbReference type="PANTHER" id="PTHR30486">
    <property type="entry name" value="TWITCHING MOTILITY PROTEIN PILT"/>
    <property type="match status" value="1"/>
</dbReference>
<dbReference type="InterPro" id="IPR027417">
    <property type="entry name" value="P-loop_NTPase"/>
</dbReference>
<dbReference type="PANTHER" id="PTHR30486:SF12">
    <property type="entry name" value="TYPE IV PILUS ATPASE PILU"/>
    <property type="match status" value="1"/>
</dbReference>
<dbReference type="InterPro" id="IPR050921">
    <property type="entry name" value="T4SS_GSP_E_ATPase"/>
</dbReference>
<evidence type="ECO:0000313" key="3">
    <source>
        <dbReference type="EMBL" id="AXR07519.1"/>
    </source>
</evidence>
<evidence type="ECO:0000256" key="1">
    <source>
        <dbReference type="ARBA" id="ARBA00006611"/>
    </source>
</evidence>
<dbReference type="OrthoDB" id="9804785at2"/>
<dbReference type="InterPro" id="IPR006321">
    <property type="entry name" value="PilT/PilU"/>
</dbReference>
<name>A0A346NPR2_9ALTE</name>
<protein>
    <submittedName>
        <fullName evidence="3">PilT/PilU family type 4a pilus ATPase</fullName>
    </submittedName>
</protein>
<gene>
    <name evidence="3" type="ORF">D0Y50_14840</name>
</gene>
<keyword evidence="4" id="KW-1185">Reference proteome</keyword>